<name>A0AAD6YZF8_9AGAR</name>
<evidence type="ECO:0000256" key="5">
    <source>
        <dbReference type="ARBA" id="ARBA00022801"/>
    </source>
</evidence>
<evidence type="ECO:0000256" key="8">
    <source>
        <dbReference type="ARBA" id="ARBA00023145"/>
    </source>
</evidence>
<dbReference type="AlphaFoldDB" id="A0AAD6YZF8"/>
<protein>
    <submittedName>
        <fullName evidence="11">Family S53 protease</fullName>
    </submittedName>
</protein>
<feature type="domain" description="Peptidase S53" evidence="10">
    <location>
        <begin position="254"/>
        <end position="576"/>
    </location>
</feature>
<dbReference type="InterPro" id="IPR015366">
    <property type="entry name" value="S53_propep"/>
</dbReference>
<comment type="subcellular location">
    <subcellularLocation>
        <location evidence="2">Secreted</location>
        <location evidence="2">Extracellular space</location>
    </subcellularLocation>
</comment>
<comment type="cofactor">
    <cofactor evidence="1">
        <name>Ca(2+)</name>
        <dbReference type="ChEBI" id="CHEBI:29108"/>
    </cofactor>
</comment>
<dbReference type="EMBL" id="JARIHO010000129">
    <property type="protein sequence ID" value="KAJ7301681.1"/>
    <property type="molecule type" value="Genomic_DNA"/>
</dbReference>
<organism evidence="11 12">
    <name type="scientific">Mycena albidolilacea</name>
    <dbReference type="NCBI Taxonomy" id="1033008"/>
    <lineage>
        <taxon>Eukaryota</taxon>
        <taxon>Fungi</taxon>
        <taxon>Dikarya</taxon>
        <taxon>Basidiomycota</taxon>
        <taxon>Agaricomycotina</taxon>
        <taxon>Agaricomycetes</taxon>
        <taxon>Agaricomycetidae</taxon>
        <taxon>Agaricales</taxon>
        <taxon>Marasmiineae</taxon>
        <taxon>Mycenaceae</taxon>
        <taxon>Mycena</taxon>
    </lineage>
</organism>
<dbReference type="Pfam" id="PF09286">
    <property type="entry name" value="Pro-kuma_activ"/>
    <property type="match status" value="1"/>
</dbReference>
<dbReference type="SMART" id="SM00944">
    <property type="entry name" value="Pro-kuma_activ"/>
    <property type="match status" value="1"/>
</dbReference>
<keyword evidence="3 11" id="KW-0645">Protease</keyword>
<dbReference type="CDD" id="cd11377">
    <property type="entry name" value="Pro-peptidase_S53"/>
    <property type="match status" value="1"/>
</dbReference>
<reference evidence="11" key="1">
    <citation type="submission" date="2023-03" db="EMBL/GenBank/DDBJ databases">
        <title>Massive genome expansion in bonnet fungi (Mycena s.s.) driven by repeated elements and novel gene families across ecological guilds.</title>
        <authorList>
            <consortium name="Lawrence Berkeley National Laboratory"/>
            <person name="Harder C.B."/>
            <person name="Miyauchi S."/>
            <person name="Viragh M."/>
            <person name="Kuo A."/>
            <person name="Thoen E."/>
            <person name="Andreopoulos B."/>
            <person name="Lu D."/>
            <person name="Skrede I."/>
            <person name="Drula E."/>
            <person name="Henrissat B."/>
            <person name="Morin E."/>
            <person name="Kohler A."/>
            <person name="Barry K."/>
            <person name="LaButti K."/>
            <person name="Morin E."/>
            <person name="Salamov A."/>
            <person name="Lipzen A."/>
            <person name="Mereny Z."/>
            <person name="Hegedus B."/>
            <person name="Baldrian P."/>
            <person name="Stursova M."/>
            <person name="Weitz H."/>
            <person name="Taylor A."/>
            <person name="Grigoriev I.V."/>
            <person name="Nagy L.G."/>
            <person name="Martin F."/>
            <person name="Kauserud H."/>
        </authorList>
    </citation>
    <scope>NUCLEOTIDE SEQUENCE</scope>
    <source>
        <strain evidence="11">CBHHK002</strain>
    </source>
</reference>
<gene>
    <name evidence="11" type="ORF">DFH08DRAFT_978521</name>
</gene>
<dbReference type="PROSITE" id="PS51695">
    <property type="entry name" value="SEDOLISIN"/>
    <property type="match status" value="1"/>
</dbReference>
<sequence length="576" mass="61125">MAVQYSLDGLLVPMVVLFSRPRMERGKFEDRMFSGHDKKVSATLVNPVKMLKALTLLTFVLAAAQAELLVVEKRDKHPDGFSRIGPSPADKVLTLRLALAHNDITGLHDAVYDVSTPGNPRYGQYLSKEQVEKFIAPSQDTIAQVQSWLGLNNLTSSPLTPAGDWIAVNMTVAQANGILTAEFSTFQNKETNHTVDRTLSYSIPSTLKSGINVIYPTVTFPVGVNRLDSVVNTTAPKSGANTSIASISSDCQVSWTPACLQQLYKMPAEPASPAPNVLAVSGFSNEFANKRDLKAFLEEFRPDMNPNTTFDLISIDGGINNQLPAGAGIFGGIDTQYTVGLATGVPVAYISTGPLDSDDTLAAFLEQANYLVSSANPPQTIVNNFGGLESEVSPQIAESLCNAYAQLAARGVSYIVNTGLWGAGGIPFVECIPFDPPFPASCPFVTAVGGTEFTSDETTETAWALSGGGFSNFFKRPKYQDTAVTAYLKTIGADGSSPFNVSGRAVPDVSALSSAIWVIDGGTVDFVGTPAFSADIFASVVALITNERIAAGKPGLGFLNPLIYQNGAAFNDMPTG</sequence>
<dbReference type="SUPFAM" id="SSF54897">
    <property type="entry name" value="Protease propeptides/inhibitors"/>
    <property type="match status" value="1"/>
</dbReference>
<keyword evidence="5" id="KW-0378">Hydrolase</keyword>
<evidence type="ECO:0000256" key="4">
    <source>
        <dbReference type="ARBA" id="ARBA00022723"/>
    </source>
</evidence>
<proteinExistence type="predicted"/>
<accession>A0AAD6YZF8</accession>
<dbReference type="GO" id="GO:0046872">
    <property type="term" value="F:metal ion binding"/>
    <property type="evidence" value="ECO:0007669"/>
    <property type="project" value="UniProtKB-KW"/>
</dbReference>
<keyword evidence="12" id="KW-1185">Reference proteome</keyword>
<evidence type="ECO:0000313" key="12">
    <source>
        <dbReference type="Proteomes" id="UP001218218"/>
    </source>
</evidence>
<dbReference type="InterPro" id="IPR030400">
    <property type="entry name" value="Sedolisin_dom"/>
</dbReference>
<evidence type="ECO:0000259" key="10">
    <source>
        <dbReference type="PROSITE" id="PS51695"/>
    </source>
</evidence>
<comment type="caution">
    <text evidence="9">Lacks conserved residue(s) required for the propagation of feature annotation.</text>
</comment>
<dbReference type="PANTHER" id="PTHR14218:SF10">
    <property type="entry name" value="PEPTIDASE S53 DOMAIN-CONTAINING PROTEIN"/>
    <property type="match status" value="1"/>
</dbReference>
<keyword evidence="4" id="KW-0479">Metal-binding</keyword>
<evidence type="ECO:0000256" key="6">
    <source>
        <dbReference type="ARBA" id="ARBA00022825"/>
    </source>
</evidence>
<dbReference type="InterPro" id="IPR036852">
    <property type="entry name" value="Peptidase_S8/S53_dom_sf"/>
</dbReference>
<evidence type="ECO:0000256" key="9">
    <source>
        <dbReference type="PROSITE-ProRule" id="PRU01032"/>
    </source>
</evidence>
<dbReference type="GO" id="GO:0004252">
    <property type="term" value="F:serine-type endopeptidase activity"/>
    <property type="evidence" value="ECO:0007669"/>
    <property type="project" value="InterPro"/>
</dbReference>
<evidence type="ECO:0000256" key="3">
    <source>
        <dbReference type="ARBA" id="ARBA00022670"/>
    </source>
</evidence>
<evidence type="ECO:0000256" key="2">
    <source>
        <dbReference type="ARBA" id="ARBA00004239"/>
    </source>
</evidence>
<keyword evidence="6" id="KW-0720">Serine protease</keyword>
<dbReference type="GO" id="GO:0006508">
    <property type="term" value="P:proteolysis"/>
    <property type="evidence" value="ECO:0007669"/>
    <property type="project" value="UniProtKB-KW"/>
</dbReference>
<evidence type="ECO:0000256" key="7">
    <source>
        <dbReference type="ARBA" id="ARBA00022837"/>
    </source>
</evidence>
<evidence type="ECO:0000313" key="11">
    <source>
        <dbReference type="EMBL" id="KAJ7301681.1"/>
    </source>
</evidence>
<evidence type="ECO:0000256" key="1">
    <source>
        <dbReference type="ARBA" id="ARBA00001913"/>
    </source>
</evidence>
<dbReference type="Proteomes" id="UP001218218">
    <property type="component" value="Unassembled WGS sequence"/>
</dbReference>
<keyword evidence="8" id="KW-0865">Zymogen</keyword>
<dbReference type="PANTHER" id="PTHR14218">
    <property type="entry name" value="PROTEASE S8 TRIPEPTIDYL PEPTIDASE I CLN2"/>
    <property type="match status" value="1"/>
</dbReference>
<dbReference type="GO" id="GO:0005576">
    <property type="term" value="C:extracellular region"/>
    <property type="evidence" value="ECO:0007669"/>
    <property type="project" value="UniProtKB-SubCell"/>
</dbReference>
<comment type="caution">
    <text evidence="11">The sequence shown here is derived from an EMBL/GenBank/DDBJ whole genome shotgun (WGS) entry which is preliminary data.</text>
</comment>
<dbReference type="Gene3D" id="3.40.50.200">
    <property type="entry name" value="Peptidase S8/S53 domain"/>
    <property type="match status" value="1"/>
</dbReference>
<dbReference type="InterPro" id="IPR050819">
    <property type="entry name" value="Tripeptidyl-peptidase_I"/>
</dbReference>
<dbReference type="CDD" id="cd04056">
    <property type="entry name" value="Peptidases_S53"/>
    <property type="match status" value="1"/>
</dbReference>
<keyword evidence="7" id="KW-0106">Calcium</keyword>
<dbReference type="SUPFAM" id="SSF52743">
    <property type="entry name" value="Subtilisin-like"/>
    <property type="match status" value="1"/>
</dbReference>
<dbReference type="GO" id="GO:0008240">
    <property type="term" value="F:tripeptidyl-peptidase activity"/>
    <property type="evidence" value="ECO:0007669"/>
    <property type="project" value="TreeGrafter"/>
</dbReference>